<evidence type="ECO:0000313" key="13">
    <source>
        <dbReference type="EMBL" id="AID52711.1"/>
    </source>
</evidence>
<evidence type="ECO:0000256" key="7">
    <source>
        <dbReference type="ARBA" id="ARBA00022870"/>
    </source>
</evidence>
<feature type="compositionally biased region" description="Polar residues" evidence="12">
    <location>
        <begin position="54"/>
        <end position="64"/>
    </location>
</feature>
<dbReference type="HAMAP" id="MF_04040">
    <property type="entry name" value="HSV_CEP3_alphahv"/>
    <property type="match status" value="1"/>
</dbReference>
<evidence type="ECO:0000256" key="10">
    <source>
        <dbReference type="ARBA" id="ARBA00023288"/>
    </source>
</evidence>
<sequence>MGQCCSSIAKPFDCCRRNKLVTGSGDVVVLDAEDFEEFDLQDVRLSLCDSETVSLTSSKRSSPRTPLWKPKRSKQTL</sequence>
<feature type="region of interest" description="Disordered" evidence="12">
    <location>
        <begin position="54"/>
        <end position="77"/>
    </location>
</feature>
<proteinExistence type="inferred from homology"/>
<feature type="initiator methionine" description="Removed; by host" evidence="11">
    <location>
        <position position="1"/>
    </location>
</feature>
<dbReference type="Proteomes" id="UP000146149">
    <property type="component" value="Segment"/>
</dbReference>
<dbReference type="GO" id="GO:0009653">
    <property type="term" value="P:anatomical structure morphogenesis"/>
    <property type="evidence" value="ECO:0007669"/>
    <property type="project" value="UniProtKB-UniRule"/>
</dbReference>
<reference evidence="13 14" key="1">
    <citation type="journal article" date="2014" name="Virus Res.">
        <title>Molecular characterization of the complete genome of falconid herpesvirus strain S-18.</title>
        <authorList>
            <person name="Spatz S.J."/>
            <person name="Volkening J.D."/>
            <person name="Ross T.A."/>
        </authorList>
    </citation>
    <scope>NUCLEOTIDE SEQUENCE [LARGE SCALE GENOMIC DNA]</scope>
    <source>
        <strain evidence="13">S-18</strain>
    </source>
</reference>
<comment type="PTM">
    <text evidence="11">Myristoylation and palmitoylation (probably on one or more of the nearby cysteines at the N-terminus) enable membrane-binding and Golgi apparatus-specific targeting and are essential for efficient packaging.</text>
</comment>
<evidence type="ECO:0000256" key="4">
    <source>
        <dbReference type="ARBA" id="ARBA00022707"/>
    </source>
</evidence>
<dbReference type="GO" id="GO:0044178">
    <property type="term" value="C:host cell Golgi membrane"/>
    <property type="evidence" value="ECO:0007669"/>
    <property type="project" value="UniProtKB-SubCell"/>
</dbReference>
<keyword evidence="4 11" id="KW-0519">Myristate</keyword>
<dbReference type="InterPro" id="IPR024351">
    <property type="entry name" value="Tegument_UL11_Herpesvir"/>
</dbReference>
<dbReference type="GeneID" id="19738309"/>
<gene>
    <name evidence="13" type="ORF">FaHV1S18_021</name>
</gene>
<keyword evidence="1 11" id="KW-1032">Host cell membrane</keyword>
<keyword evidence="6 11" id="KW-0946">Virion</keyword>
<evidence type="ECO:0000313" key="14">
    <source>
        <dbReference type="Proteomes" id="UP000146149"/>
    </source>
</evidence>
<name>A0A068EP49_9ALPH</name>
<protein>
    <recommendedName>
        <fullName evidence="11">Cytoplasmic envelopment protein 3</fullName>
    </recommendedName>
</protein>
<dbReference type="Pfam" id="PF11094">
    <property type="entry name" value="UL11"/>
    <property type="match status" value="1"/>
</dbReference>
<feature type="lipid moiety-binding region" description="N-myristoyl glycine; by host" evidence="11">
    <location>
        <position position="2"/>
    </location>
</feature>
<keyword evidence="9 11" id="KW-0564">Palmitate</keyword>
<dbReference type="KEGG" id="vg:19738309"/>
<keyword evidence="7 11" id="KW-1043">Host membrane</keyword>
<accession>A0A068EP49</accession>
<evidence type="ECO:0000256" key="5">
    <source>
        <dbReference type="ARBA" id="ARBA00022812"/>
    </source>
</evidence>
<dbReference type="GO" id="GO:0019033">
    <property type="term" value="C:viral tegument"/>
    <property type="evidence" value="ECO:0007669"/>
    <property type="project" value="UniProtKB-SubCell"/>
</dbReference>
<comment type="caution">
    <text evidence="11">Lacks conserved residue(s) required for the propagation of feature annotation.</text>
</comment>
<evidence type="ECO:0000256" key="8">
    <source>
        <dbReference type="ARBA" id="ARBA00023136"/>
    </source>
</evidence>
<evidence type="ECO:0000256" key="3">
    <source>
        <dbReference type="ARBA" id="ARBA00022580"/>
    </source>
</evidence>
<evidence type="ECO:0000256" key="9">
    <source>
        <dbReference type="ARBA" id="ARBA00023139"/>
    </source>
</evidence>
<dbReference type="GO" id="GO:0046760">
    <property type="term" value="P:viral budding from Golgi membrane"/>
    <property type="evidence" value="ECO:0007669"/>
    <property type="project" value="UniProtKB-UniRule"/>
</dbReference>
<evidence type="ECO:0000256" key="6">
    <source>
        <dbReference type="ARBA" id="ARBA00022844"/>
    </source>
</evidence>
<keyword evidence="2 11" id="KW-0597">Phosphoprotein</keyword>
<evidence type="ECO:0000256" key="12">
    <source>
        <dbReference type="SAM" id="MobiDB-lite"/>
    </source>
</evidence>
<dbReference type="GO" id="GO:0055036">
    <property type="term" value="C:virion membrane"/>
    <property type="evidence" value="ECO:0007669"/>
    <property type="project" value="UniProtKB-SubCell"/>
</dbReference>
<feature type="short sequence motif" description="Di-leucine-like internalization motif" evidence="11">
    <location>
        <begin position="20"/>
        <end position="21"/>
    </location>
</feature>
<organism evidence="13 14">
    <name type="scientific">Falconid herpesvirus 1</name>
    <dbReference type="NCBI Taxonomy" id="1510155"/>
    <lineage>
        <taxon>Viruses</taxon>
        <taxon>Duplodnaviria</taxon>
        <taxon>Heunggongvirae</taxon>
        <taxon>Peploviricota</taxon>
        <taxon>Herviviricetes</taxon>
        <taxon>Herpesvirales</taxon>
        <taxon>Orthoherpesviridae</taxon>
        <taxon>Alphaherpesvirinae</taxon>
        <taxon>Mardivirus</taxon>
        <taxon>Mardivirus columbidalpha1</taxon>
    </lineage>
</organism>
<comment type="subunit">
    <text evidence="11">Interacts with cytoplasmic envelopment protein 2; this interaction is essential for the proper localization of each protein to the assembly complex and thus for the production of infectious virus.</text>
</comment>
<dbReference type="GO" id="GO:0020002">
    <property type="term" value="C:host cell plasma membrane"/>
    <property type="evidence" value="ECO:0007669"/>
    <property type="project" value="UniProtKB-SubCell"/>
</dbReference>
<comment type="subcellular location">
    <subcellularLocation>
        <location evidence="11">Virion tegument</location>
    </subcellularLocation>
    <subcellularLocation>
        <location evidence="11">Virion membrane</location>
        <topology evidence="11">Lipid-anchor</topology>
    </subcellularLocation>
    <subcellularLocation>
        <location evidence="11">Host cell membrane</location>
        <topology evidence="11">Lipid-anchor</topology>
        <orientation evidence="11">Cytoplasmic side</orientation>
    </subcellularLocation>
    <subcellularLocation>
        <location evidence="11">Host Golgi apparatus membrane</location>
        <topology evidence="11">Lipid-anchor</topology>
        <orientation evidence="11">Cytoplasmic side</orientation>
    </subcellularLocation>
    <text evidence="11">Virion membrane-associated tegument protein. Associates with host membrane lipids rafts. During virion morphogenesis, this protein probably accumulates in the endosomes and trans-Golgi where secondary envelopment occurs. It is probably transported to the cell surface from where it is endocytosed and directed to the trans-Golgi network (TGN).</text>
</comment>
<keyword evidence="3 11" id="KW-0920">Virion tegument</keyword>
<keyword evidence="10 11" id="KW-0449">Lipoprotein</keyword>
<dbReference type="RefSeq" id="YP_009046505.1">
    <property type="nucleotide sequence ID" value="NC_024450.1"/>
</dbReference>
<evidence type="ECO:0000256" key="1">
    <source>
        <dbReference type="ARBA" id="ARBA00022511"/>
    </source>
</evidence>
<feature type="region of interest" description="Asp/Glu-rich (acidic)" evidence="11">
    <location>
        <begin position="39"/>
        <end position="45"/>
    </location>
</feature>
<dbReference type="EMBL" id="KJ668231">
    <property type="protein sequence ID" value="AID52711.1"/>
    <property type="molecule type" value="Genomic_DNA"/>
</dbReference>
<keyword evidence="8 11" id="KW-0472">Membrane</keyword>
<evidence type="ECO:0000256" key="11">
    <source>
        <dbReference type="HAMAP-Rule" id="MF_04040"/>
    </source>
</evidence>
<keyword evidence="5 11" id="KW-1040">Host Golgi apparatus</keyword>
<comment type="function">
    <text evidence="11">Plays an important role in the cytoplasmic envelopment of tegument proteins and capsids during the assembly and egress processes. Participates also in viral entry at the fusion step probably by regulating the core fusion machinery.</text>
</comment>
<comment type="PTM">
    <text evidence="11">Phosphorylated. Phosphorylation does not seem to be required for recycling to the host Golgi apparatus. Packaging is selective for underphosphorylated forms.</text>
</comment>
<comment type="similarity">
    <text evidence="11">Belongs to the herpesviridae cytoplasmic envelopment protein 3 family.</text>
</comment>
<evidence type="ECO:0000256" key="2">
    <source>
        <dbReference type="ARBA" id="ARBA00022553"/>
    </source>
</evidence>